<dbReference type="PROSITE" id="PS50112">
    <property type="entry name" value="PAS"/>
    <property type="match status" value="2"/>
</dbReference>
<dbReference type="InterPro" id="IPR000160">
    <property type="entry name" value="GGDEF_dom"/>
</dbReference>
<accession>A0A1I5QCD6</accession>
<dbReference type="SMART" id="SM00267">
    <property type="entry name" value="GGDEF"/>
    <property type="match status" value="1"/>
</dbReference>
<dbReference type="InterPro" id="IPR035965">
    <property type="entry name" value="PAS-like_dom_sf"/>
</dbReference>
<dbReference type="PROSITE" id="PS50887">
    <property type="entry name" value="GGDEF"/>
    <property type="match status" value="1"/>
</dbReference>
<keyword evidence="7" id="KW-1185">Reference proteome</keyword>
<name>A0A1I5QCD6_9GAMM</name>
<dbReference type="OrthoDB" id="5800589at2"/>
<organism evidence="6 7">
    <name type="scientific">Geopseudomonas sagittaria</name>
    <dbReference type="NCBI Taxonomy" id="1135990"/>
    <lineage>
        <taxon>Bacteria</taxon>
        <taxon>Pseudomonadati</taxon>
        <taxon>Pseudomonadota</taxon>
        <taxon>Gammaproteobacteria</taxon>
        <taxon>Pseudomonadales</taxon>
        <taxon>Pseudomonadaceae</taxon>
        <taxon>Geopseudomonas</taxon>
    </lineage>
</organism>
<dbReference type="RefSeq" id="WP_092428423.1">
    <property type="nucleotide sequence ID" value="NZ_FOXM01000002.1"/>
</dbReference>
<dbReference type="CDD" id="cd01949">
    <property type="entry name" value="GGDEF"/>
    <property type="match status" value="1"/>
</dbReference>
<dbReference type="PROSITE" id="PS50113">
    <property type="entry name" value="PAC"/>
    <property type="match status" value="2"/>
</dbReference>
<dbReference type="GO" id="GO:0003824">
    <property type="term" value="F:catalytic activity"/>
    <property type="evidence" value="ECO:0007669"/>
    <property type="project" value="UniProtKB-ARBA"/>
</dbReference>
<evidence type="ECO:0000259" key="4">
    <source>
        <dbReference type="PROSITE" id="PS50113"/>
    </source>
</evidence>
<dbReference type="SUPFAM" id="SSF55785">
    <property type="entry name" value="PYP-like sensor domain (PAS domain)"/>
    <property type="match status" value="2"/>
</dbReference>
<dbReference type="GO" id="GO:0005886">
    <property type="term" value="C:plasma membrane"/>
    <property type="evidence" value="ECO:0007669"/>
    <property type="project" value="UniProtKB-SubCell"/>
</dbReference>
<dbReference type="Gene3D" id="3.30.70.270">
    <property type="match status" value="1"/>
</dbReference>
<evidence type="ECO:0000256" key="1">
    <source>
        <dbReference type="ARBA" id="ARBA00001946"/>
    </source>
</evidence>
<dbReference type="SMART" id="SM00091">
    <property type="entry name" value="PAS"/>
    <property type="match status" value="2"/>
</dbReference>
<dbReference type="PANTHER" id="PTHR46663">
    <property type="entry name" value="DIGUANYLATE CYCLASE DGCT-RELATED"/>
    <property type="match status" value="1"/>
</dbReference>
<dbReference type="InterPro" id="IPR052163">
    <property type="entry name" value="DGC-Regulatory_Protein"/>
</dbReference>
<comment type="cofactor">
    <cofactor evidence="1">
        <name>Mg(2+)</name>
        <dbReference type="ChEBI" id="CHEBI:18420"/>
    </cofactor>
</comment>
<dbReference type="AlphaFoldDB" id="A0A1I5QCD6"/>
<feature type="domain" description="PAS" evidence="3">
    <location>
        <begin position="160"/>
        <end position="204"/>
    </location>
</feature>
<dbReference type="SUPFAM" id="SSF55073">
    <property type="entry name" value="Nucleotide cyclase"/>
    <property type="match status" value="1"/>
</dbReference>
<evidence type="ECO:0000256" key="2">
    <source>
        <dbReference type="ARBA" id="ARBA00004533"/>
    </source>
</evidence>
<evidence type="ECO:0000313" key="7">
    <source>
        <dbReference type="Proteomes" id="UP000243084"/>
    </source>
</evidence>
<gene>
    <name evidence="6" type="ORF">SAMN05216229_102288</name>
</gene>
<dbReference type="NCBIfam" id="TIGR00254">
    <property type="entry name" value="GGDEF"/>
    <property type="match status" value="1"/>
</dbReference>
<dbReference type="InterPro" id="IPR029787">
    <property type="entry name" value="Nucleotide_cyclase"/>
</dbReference>
<feature type="domain" description="PAS" evidence="3">
    <location>
        <begin position="33"/>
        <end position="84"/>
    </location>
</feature>
<reference evidence="7" key="1">
    <citation type="submission" date="2016-10" db="EMBL/GenBank/DDBJ databases">
        <authorList>
            <person name="Varghese N."/>
            <person name="Submissions S."/>
        </authorList>
    </citation>
    <scope>NUCLEOTIDE SEQUENCE [LARGE SCALE GENOMIC DNA]</scope>
    <source>
        <strain evidence="7">JCM 18195</strain>
    </source>
</reference>
<feature type="domain" description="PAC" evidence="4">
    <location>
        <begin position="109"/>
        <end position="163"/>
    </location>
</feature>
<protein>
    <submittedName>
        <fullName evidence="6">PAS domain S-box-containing protein/diguanylate cyclase (GGDEF) domain-containing protein</fullName>
    </submittedName>
</protein>
<dbReference type="EMBL" id="FOXM01000002">
    <property type="protein sequence ID" value="SFP43767.1"/>
    <property type="molecule type" value="Genomic_DNA"/>
</dbReference>
<feature type="domain" description="PAC" evidence="4">
    <location>
        <begin position="231"/>
        <end position="285"/>
    </location>
</feature>
<evidence type="ECO:0000313" key="6">
    <source>
        <dbReference type="EMBL" id="SFP43767.1"/>
    </source>
</evidence>
<dbReference type="PANTHER" id="PTHR46663:SF4">
    <property type="entry name" value="DIGUANYLATE CYCLASE DGCT-RELATED"/>
    <property type="match status" value="1"/>
</dbReference>
<evidence type="ECO:0000259" key="5">
    <source>
        <dbReference type="PROSITE" id="PS50887"/>
    </source>
</evidence>
<dbReference type="SMART" id="SM00086">
    <property type="entry name" value="PAC"/>
    <property type="match status" value="2"/>
</dbReference>
<sequence>MNTPASLLPVEAAAQALDDRHSTATTNPDSAALSPLFRLAIEQSFNAVLLTDAEPGPHGPRILYANPAFCRMTGYHAEELIGRTPRLLQGPLTSPKVLKEMSACLHDGRHFQGSTINYRKDGSPYTVEWNISPVRNEAGAITHFVSTQQDIGDLIAAQHSAQLLANALNVAQDAIFITSPEGVIEYANHGFELVTGYSSAEALGSTPTILKSGEQGQPFYQRLWHSLRSGQTFRATLANRHKDGHLIHCEETITPVHDRHGVVTHFVSIVKDLTTRIRVEQELRKQAMLDGLTGLLNRRSGELELEKAYLASHEGCRSFCVLLADVDHFKAINDTWGHPAGDAVLKNISGLLRSSVRATDSVARWGGEEFLIVLPYCELSAAQKQAECIRSSVERAQQPEVGRITLSIGVAQIQDNETLAGLINRADKALYRAKKEGRNLVCCA</sequence>
<dbReference type="NCBIfam" id="TIGR00229">
    <property type="entry name" value="sensory_box"/>
    <property type="match status" value="2"/>
</dbReference>
<dbReference type="InterPro" id="IPR000700">
    <property type="entry name" value="PAS-assoc_C"/>
</dbReference>
<comment type="subcellular location">
    <subcellularLocation>
        <location evidence="2">Cell inner membrane</location>
    </subcellularLocation>
</comment>
<dbReference type="InterPro" id="IPR043128">
    <property type="entry name" value="Rev_trsase/Diguanyl_cyclase"/>
</dbReference>
<proteinExistence type="predicted"/>
<dbReference type="FunFam" id="3.30.70.270:FF:000001">
    <property type="entry name" value="Diguanylate cyclase domain protein"/>
    <property type="match status" value="1"/>
</dbReference>
<dbReference type="InterPro" id="IPR001610">
    <property type="entry name" value="PAC"/>
</dbReference>
<dbReference type="CDD" id="cd00130">
    <property type="entry name" value="PAS"/>
    <property type="match status" value="2"/>
</dbReference>
<dbReference type="Pfam" id="PF13426">
    <property type="entry name" value="PAS_9"/>
    <property type="match status" value="2"/>
</dbReference>
<dbReference type="Gene3D" id="3.30.450.20">
    <property type="entry name" value="PAS domain"/>
    <property type="match status" value="2"/>
</dbReference>
<feature type="domain" description="GGDEF" evidence="5">
    <location>
        <begin position="317"/>
        <end position="444"/>
    </location>
</feature>
<dbReference type="InterPro" id="IPR000014">
    <property type="entry name" value="PAS"/>
</dbReference>
<dbReference type="Proteomes" id="UP000243084">
    <property type="component" value="Unassembled WGS sequence"/>
</dbReference>
<dbReference type="Pfam" id="PF00990">
    <property type="entry name" value="GGDEF"/>
    <property type="match status" value="1"/>
</dbReference>
<evidence type="ECO:0000259" key="3">
    <source>
        <dbReference type="PROSITE" id="PS50112"/>
    </source>
</evidence>